<reference evidence="2 3" key="1">
    <citation type="submission" date="2021-04" db="EMBL/GenBank/DDBJ databases">
        <authorList>
            <person name="Pira H."/>
            <person name="Risdian C."/>
            <person name="Wink J."/>
        </authorList>
    </citation>
    <scope>NUCLEOTIDE SEQUENCE [LARGE SCALE GENOMIC DNA]</scope>
    <source>
        <strain evidence="2 3">WH53</strain>
    </source>
</reference>
<dbReference type="RefSeq" id="WP_215822811.1">
    <property type="nucleotide sequence ID" value="NZ_JAGSOY010000334.1"/>
</dbReference>
<keyword evidence="3" id="KW-1185">Reference proteome</keyword>
<evidence type="ECO:0000313" key="3">
    <source>
        <dbReference type="Proteomes" id="UP000690515"/>
    </source>
</evidence>
<keyword evidence="1" id="KW-0175">Coiled coil</keyword>
<organism evidence="2 3">
    <name type="scientific">Zooshikella harenae</name>
    <dbReference type="NCBI Taxonomy" id="2827238"/>
    <lineage>
        <taxon>Bacteria</taxon>
        <taxon>Pseudomonadati</taxon>
        <taxon>Pseudomonadota</taxon>
        <taxon>Gammaproteobacteria</taxon>
        <taxon>Oceanospirillales</taxon>
        <taxon>Zooshikellaceae</taxon>
        <taxon>Zooshikella</taxon>
    </lineage>
</organism>
<evidence type="ECO:0000313" key="2">
    <source>
        <dbReference type="EMBL" id="MBU2714506.1"/>
    </source>
</evidence>
<name>A0ABS5ZKA2_9GAMM</name>
<accession>A0ABS5ZKA2</accession>
<sequence length="219" mass="23609">ASAAKLGKAYRETNKQLAAVKALNKYKNKLAELKAKQANTTHSSRRLAEGIKNVERQYRSAKRSAKQYGIEVNNLARAQKKLQRKAALQKFGTKLMPGVGKVAASIKRGAGVLAGGATAAFGLSAWTANRLDPIAKTADKLGIGIEALQEFQYAAERSGVSVQQFNLGTQRMVRRVAEAAKGTGEAKNALAELGLNAQWLGKLKPEQQYEQIAEAMSQV</sequence>
<dbReference type="EMBL" id="JAGSOY010000334">
    <property type="protein sequence ID" value="MBU2714506.1"/>
    <property type="molecule type" value="Genomic_DNA"/>
</dbReference>
<feature type="coiled-coil region" evidence="1">
    <location>
        <begin position="16"/>
        <end position="71"/>
    </location>
</feature>
<proteinExistence type="predicted"/>
<protein>
    <recommendedName>
        <fullName evidence="4">Phage tail tape measure protein</fullName>
    </recommendedName>
</protein>
<evidence type="ECO:0000256" key="1">
    <source>
        <dbReference type="SAM" id="Coils"/>
    </source>
</evidence>
<feature type="non-terminal residue" evidence="2">
    <location>
        <position position="219"/>
    </location>
</feature>
<feature type="non-terminal residue" evidence="2">
    <location>
        <position position="1"/>
    </location>
</feature>
<dbReference type="Proteomes" id="UP000690515">
    <property type="component" value="Unassembled WGS sequence"/>
</dbReference>
<comment type="caution">
    <text evidence="2">The sequence shown here is derived from an EMBL/GenBank/DDBJ whole genome shotgun (WGS) entry which is preliminary data.</text>
</comment>
<gene>
    <name evidence="2" type="ORF">KCG35_25985</name>
</gene>
<evidence type="ECO:0008006" key="4">
    <source>
        <dbReference type="Google" id="ProtNLM"/>
    </source>
</evidence>